<dbReference type="InterPro" id="IPR002110">
    <property type="entry name" value="Ankyrin_rpt"/>
</dbReference>
<reference evidence="4 5" key="1">
    <citation type="submission" date="2024-02" db="EMBL/GenBank/DDBJ databases">
        <title>Discinaceae phylogenomics.</title>
        <authorList>
            <person name="Dirks A.C."/>
            <person name="James T.Y."/>
        </authorList>
    </citation>
    <scope>NUCLEOTIDE SEQUENCE [LARGE SCALE GENOMIC DNA]</scope>
    <source>
        <strain evidence="4 5">ACD0624</strain>
    </source>
</reference>
<dbReference type="SMART" id="SM00248">
    <property type="entry name" value="ANK"/>
    <property type="match status" value="3"/>
</dbReference>
<organism evidence="4 5">
    <name type="scientific">Discina gigas</name>
    <dbReference type="NCBI Taxonomy" id="1032678"/>
    <lineage>
        <taxon>Eukaryota</taxon>
        <taxon>Fungi</taxon>
        <taxon>Dikarya</taxon>
        <taxon>Ascomycota</taxon>
        <taxon>Pezizomycotina</taxon>
        <taxon>Pezizomycetes</taxon>
        <taxon>Pezizales</taxon>
        <taxon>Discinaceae</taxon>
        <taxon>Discina</taxon>
    </lineage>
</organism>
<evidence type="ECO:0000313" key="4">
    <source>
        <dbReference type="EMBL" id="KAL0631460.1"/>
    </source>
</evidence>
<dbReference type="SUPFAM" id="SSF48403">
    <property type="entry name" value="Ankyrin repeat"/>
    <property type="match status" value="1"/>
</dbReference>
<proteinExistence type="predicted"/>
<dbReference type="PROSITE" id="PS50088">
    <property type="entry name" value="ANK_REPEAT"/>
    <property type="match status" value="1"/>
</dbReference>
<dbReference type="PANTHER" id="PTHR24198">
    <property type="entry name" value="ANKYRIN REPEAT AND PROTEIN KINASE DOMAIN-CONTAINING PROTEIN"/>
    <property type="match status" value="1"/>
</dbReference>
<keyword evidence="1" id="KW-0677">Repeat</keyword>
<protein>
    <recommendedName>
        <fullName evidence="6">Ankyrin</fullName>
    </recommendedName>
</protein>
<dbReference type="Pfam" id="PF12796">
    <property type="entry name" value="Ank_2"/>
    <property type="match status" value="1"/>
</dbReference>
<name>A0ABR3G6B3_9PEZI</name>
<evidence type="ECO:0000256" key="2">
    <source>
        <dbReference type="ARBA" id="ARBA00023043"/>
    </source>
</evidence>
<sequence length="219" mass="24339">MNARIATQQLASTVLQWGIRHNILPNVHLALAHNAAWHIEREHLRCYSALADACDRNYLDIIAVLITHYGPTIHTNQRPGGGYCHVNQLEVAIRCNNLARTTLLLEGGAAANRTIWYGYKGTDKTPIGLAAMYGSAEIAEVLIKHGAKVQFADRSLCYAVDSGRWDVAKVLLREGLSLWENLFEWSEHCPLGERTAEEIEAWVVSGAAYMLQDSEEASK</sequence>
<evidence type="ECO:0000313" key="5">
    <source>
        <dbReference type="Proteomes" id="UP001447188"/>
    </source>
</evidence>
<gene>
    <name evidence="4" type="ORF">Q9L58_009670</name>
</gene>
<feature type="repeat" description="ANK" evidence="3">
    <location>
        <begin position="122"/>
        <end position="154"/>
    </location>
</feature>
<dbReference type="Proteomes" id="UP001447188">
    <property type="component" value="Unassembled WGS sequence"/>
</dbReference>
<accession>A0ABR3G6B3</accession>
<evidence type="ECO:0000256" key="1">
    <source>
        <dbReference type="ARBA" id="ARBA00022737"/>
    </source>
</evidence>
<dbReference type="PANTHER" id="PTHR24198:SF165">
    <property type="entry name" value="ANKYRIN REPEAT-CONTAINING PROTEIN-RELATED"/>
    <property type="match status" value="1"/>
</dbReference>
<evidence type="ECO:0000256" key="3">
    <source>
        <dbReference type="PROSITE-ProRule" id="PRU00023"/>
    </source>
</evidence>
<dbReference type="Gene3D" id="1.25.40.20">
    <property type="entry name" value="Ankyrin repeat-containing domain"/>
    <property type="match status" value="1"/>
</dbReference>
<comment type="caution">
    <text evidence="4">The sequence shown here is derived from an EMBL/GenBank/DDBJ whole genome shotgun (WGS) entry which is preliminary data.</text>
</comment>
<dbReference type="InterPro" id="IPR036770">
    <property type="entry name" value="Ankyrin_rpt-contain_sf"/>
</dbReference>
<evidence type="ECO:0008006" key="6">
    <source>
        <dbReference type="Google" id="ProtNLM"/>
    </source>
</evidence>
<keyword evidence="2 3" id="KW-0040">ANK repeat</keyword>
<keyword evidence="5" id="KW-1185">Reference proteome</keyword>
<dbReference type="PROSITE" id="PS50297">
    <property type="entry name" value="ANK_REP_REGION"/>
    <property type="match status" value="1"/>
</dbReference>
<dbReference type="EMBL" id="JBBBZM010000246">
    <property type="protein sequence ID" value="KAL0631460.1"/>
    <property type="molecule type" value="Genomic_DNA"/>
</dbReference>